<name>K9Y285_STAC7</name>
<proteinExistence type="predicted"/>
<dbReference type="Pfam" id="PF03432">
    <property type="entry name" value="Relaxase"/>
    <property type="match status" value="1"/>
</dbReference>
<reference evidence="3" key="1">
    <citation type="journal article" date="2013" name="Proc. Natl. Acad. Sci. U.S.A.">
        <title>Improving the coverage of the cyanobacterial phylum using diversity-driven genome sequencing.</title>
        <authorList>
            <person name="Shih P.M."/>
            <person name="Wu D."/>
            <person name="Latifi A."/>
            <person name="Axen S.D."/>
            <person name="Fewer D.P."/>
            <person name="Talla E."/>
            <person name="Calteau A."/>
            <person name="Cai F."/>
            <person name="Tandeau de Marsac N."/>
            <person name="Rippka R."/>
            <person name="Herdman M."/>
            <person name="Sivonen K."/>
            <person name="Coursin T."/>
            <person name="Laurent T."/>
            <person name="Goodwin L."/>
            <person name="Nolan M."/>
            <person name="Davenport K.W."/>
            <person name="Han C.S."/>
            <person name="Rubin E.M."/>
            <person name="Eisen J.A."/>
            <person name="Woyke T."/>
            <person name="Gugger M."/>
            <person name="Kerfeld C.A."/>
        </authorList>
    </citation>
    <scope>NUCLEOTIDE SEQUENCE [LARGE SCALE GENOMIC DNA]</scope>
    <source>
        <strain evidence="3">ATCC 29371 / PCC 7437</strain>
        <plasmid evidence="3">Plasmid pSTA7437.01</plasmid>
    </source>
</reference>
<keyword evidence="2" id="KW-0614">Plasmid</keyword>
<feature type="domain" description="MobA/VirD2-like nuclease" evidence="1">
    <location>
        <begin position="17"/>
        <end position="154"/>
    </location>
</feature>
<dbReference type="HOGENOM" id="CLU_542793_0_0_3"/>
<organism evidence="2 3">
    <name type="scientific">Stanieria cyanosphaera (strain ATCC 29371 / PCC 7437)</name>
    <dbReference type="NCBI Taxonomy" id="111780"/>
    <lineage>
        <taxon>Bacteria</taxon>
        <taxon>Bacillati</taxon>
        <taxon>Cyanobacteriota</taxon>
        <taxon>Cyanophyceae</taxon>
        <taxon>Pleurocapsales</taxon>
        <taxon>Dermocarpellaceae</taxon>
        <taxon>Stanieria</taxon>
    </lineage>
</organism>
<dbReference type="AlphaFoldDB" id="K9Y285"/>
<dbReference type="KEGG" id="scs:Sta7437_4629"/>
<evidence type="ECO:0000259" key="1">
    <source>
        <dbReference type="Pfam" id="PF03432"/>
    </source>
</evidence>
<accession>K9Y285</accession>
<evidence type="ECO:0000313" key="2">
    <source>
        <dbReference type="EMBL" id="AFZ38087.1"/>
    </source>
</evidence>
<dbReference type="Proteomes" id="UP000010473">
    <property type="component" value="Plasmid pSTA7437.01"/>
</dbReference>
<protein>
    <submittedName>
        <fullName evidence="2">Relaxase/mobilization nuclease family protein</fullName>
    </submittedName>
</protein>
<geneLocation type="plasmid" evidence="2 3">
    <name>pSTA7437.01</name>
</geneLocation>
<dbReference type="RefSeq" id="WP_015211993.1">
    <property type="nucleotide sequence ID" value="NC_019765.1"/>
</dbReference>
<dbReference type="InterPro" id="IPR005094">
    <property type="entry name" value="Endonuclease_MobA/VirD2"/>
</dbReference>
<keyword evidence="3" id="KW-1185">Reference proteome</keyword>
<evidence type="ECO:0000313" key="3">
    <source>
        <dbReference type="Proteomes" id="UP000010473"/>
    </source>
</evidence>
<sequence>MIGKITTGSNFERLFKYLLKDNKQARILSGDRLLLEPDAKELASQFSWIASTRPTTKKPVKHISIGFAPTDGKVDVSTKVAISEAVVNGLGYTNNQWIAIAHGRNDPGHDWQHHHDHIHIVINAIDFNGERVSDSFDKTRLEKILRTLEAEHNLSPVVSSHECDRHRPKTNQIKRYQRESREYPDTAPEIPMMAKLEAAIDVVSRDRPTMTSFIARMQQLGIDVRPYITEKGRERISYRLGDFKVRGSKLHNGSFSKLISERGIDFDEVRDIPAIEAAYHGKSVEIDNKQSLSWERIDLDYWLPQSLKALANAHSIEKIWEIPDPKQWNKLQKTLLTRYGIPEHISAGLNEANLLSANAKGEPIWHKRSLLDSKDAHFWFEIKDRDERVETIVVTNSPVEAVSAYLVDRLVNKEDRPCLYLSLDRSEHLIKLDLTKFDTVVVNSRDKQLVSDRVSNLVIQKNDSSWQQSWLAHWNKVEAILKFEAKNTLIEKKPNKTMELEL</sequence>
<gene>
    <name evidence="2" type="ordered locus">Sta7437_4629</name>
</gene>
<dbReference type="EMBL" id="CP003654">
    <property type="protein sequence ID" value="AFZ38087.1"/>
    <property type="molecule type" value="Genomic_DNA"/>
</dbReference>
<dbReference type="OrthoDB" id="423968at2"/>